<protein>
    <submittedName>
        <fullName evidence="1">Uncharacterized protein</fullName>
    </submittedName>
</protein>
<sequence>MGFWEKLLGGKPAEGKKALKLGDLESLAEKKLEGEKQAFLKKSSQAFETVQELVKTALENLGEIEKRDFTAEGENQYLRKIVQSSKQGFTSKMQALLEKAFPPKQKDFEPFRQSKRILRNPGIIHKTPWRASSRTLHQQGKTLHTLAFLQRTR</sequence>
<dbReference type="EMBL" id="JAGVWB010000026">
    <property type="protein sequence ID" value="MBS3058501.1"/>
    <property type="molecule type" value="Genomic_DNA"/>
</dbReference>
<evidence type="ECO:0000313" key="2">
    <source>
        <dbReference type="Proteomes" id="UP000680185"/>
    </source>
</evidence>
<dbReference type="Proteomes" id="UP000680185">
    <property type="component" value="Unassembled WGS sequence"/>
</dbReference>
<gene>
    <name evidence="1" type="ORF">J4478_03825</name>
</gene>
<reference evidence="1" key="1">
    <citation type="submission" date="2021-03" db="EMBL/GenBank/DDBJ databases">
        <authorList>
            <person name="Jaffe A."/>
        </authorList>
    </citation>
    <scope>NUCLEOTIDE SEQUENCE</scope>
    <source>
        <strain evidence="1">RIFCSPLOWO2_01_FULL_43_13</strain>
    </source>
</reference>
<proteinExistence type="predicted"/>
<reference evidence="1" key="2">
    <citation type="submission" date="2021-05" db="EMBL/GenBank/DDBJ databases">
        <title>Protein family content uncovers lineage relationships and bacterial pathway maintenance mechanisms in DPANN archaea.</title>
        <authorList>
            <person name="Castelle C.J."/>
            <person name="Meheust R."/>
            <person name="Jaffe A.L."/>
            <person name="Seitz K."/>
            <person name="Gong X."/>
            <person name="Baker B.J."/>
            <person name="Banfield J.F."/>
        </authorList>
    </citation>
    <scope>NUCLEOTIDE SEQUENCE</scope>
    <source>
        <strain evidence="1">RIFCSPLOWO2_01_FULL_43_13</strain>
    </source>
</reference>
<name>A0A8T4KVZ1_9ARCH</name>
<organism evidence="1 2">
    <name type="scientific">Candidatus Iainarchaeum sp</name>
    <dbReference type="NCBI Taxonomy" id="3101447"/>
    <lineage>
        <taxon>Archaea</taxon>
        <taxon>Candidatus Iainarchaeota</taxon>
        <taxon>Candidatus Iainarchaeia</taxon>
        <taxon>Candidatus Iainarchaeales</taxon>
        <taxon>Candidatus Iainarchaeaceae</taxon>
        <taxon>Candidatus Iainarchaeum</taxon>
    </lineage>
</organism>
<accession>A0A8T4KVZ1</accession>
<evidence type="ECO:0000313" key="1">
    <source>
        <dbReference type="EMBL" id="MBS3058501.1"/>
    </source>
</evidence>
<dbReference type="AlphaFoldDB" id="A0A8T4KVZ1"/>
<comment type="caution">
    <text evidence="1">The sequence shown here is derived from an EMBL/GenBank/DDBJ whole genome shotgun (WGS) entry which is preliminary data.</text>
</comment>